<evidence type="ECO:0000313" key="6">
    <source>
        <dbReference type="Proteomes" id="UP000197138"/>
    </source>
</evidence>
<organism evidence="4 6">
    <name type="scientific">Punica granatum</name>
    <name type="common">Pomegranate</name>
    <dbReference type="NCBI Taxonomy" id="22663"/>
    <lineage>
        <taxon>Eukaryota</taxon>
        <taxon>Viridiplantae</taxon>
        <taxon>Streptophyta</taxon>
        <taxon>Embryophyta</taxon>
        <taxon>Tracheophyta</taxon>
        <taxon>Spermatophyta</taxon>
        <taxon>Magnoliopsida</taxon>
        <taxon>eudicotyledons</taxon>
        <taxon>Gunneridae</taxon>
        <taxon>Pentapetalae</taxon>
        <taxon>rosids</taxon>
        <taxon>malvids</taxon>
        <taxon>Myrtales</taxon>
        <taxon>Lythraceae</taxon>
        <taxon>Punica</taxon>
    </lineage>
</organism>
<keyword evidence="1" id="KW-0862">Zinc</keyword>
<dbReference type="GeneID" id="116207817"/>
<dbReference type="InterPro" id="IPR036236">
    <property type="entry name" value="Znf_C2H2_sf"/>
</dbReference>
<dbReference type="GO" id="GO:0005634">
    <property type="term" value="C:nucleus"/>
    <property type="evidence" value="ECO:0007669"/>
    <property type="project" value="TreeGrafter"/>
</dbReference>
<comment type="caution">
    <text evidence="4">The sequence shown here is derived from an EMBL/GenBank/DDBJ whole genome shotgun (WGS) entry which is preliminary data.</text>
</comment>
<dbReference type="GO" id="GO:0008270">
    <property type="term" value="F:zinc ion binding"/>
    <property type="evidence" value="ECO:0007669"/>
    <property type="project" value="UniProtKB-KW"/>
</dbReference>
<dbReference type="GO" id="GO:0009740">
    <property type="term" value="P:gibberellic acid mediated signaling pathway"/>
    <property type="evidence" value="ECO:0007669"/>
    <property type="project" value="TreeGrafter"/>
</dbReference>
<dbReference type="Proteomes" id="UP000233551">
    <property type="component" value="Unassembled WGS sequence"/>
</dbReference>
<evidence type="ECO:0000256" key="2">
    <source>
        <dbReference type="SAM" id="MobiDB-lite"/>
    </source>
</evidence>
<dbReference type="GO" id="GO:0000976">
    <property type="term" value="F:transcription cis-regulatory region binding"/>
    <property type="evidence" value="ECO:0007669"/>
    <property type="project" value="TreeGrafter"/>
</dbReference>
<dbReference type="SUPFAM" id="SSF57667">
    <property type="entry name" value="beta-beta-alpha zinc fingers"/>
    <property type="match status" value="1"/>
</dbReference>
<name>A0A218XDS9_PUNGR</name>
<dbReference type="OrthoDB" id="837291at2759"/>
<dbReference type="PROSITE" id="PS00028">
    <property type="entry name" value="ZINC_FINGER_C2H2_1"/>
    <property type="match status" value="1"/>
</dbReference>
<protein>
    <recommendedName>
        <fullName evidence="3">C2H2-type domain-containing protein</fullName>
    </recommendedName>
</protein>
<reference evidence="6" key="1">
    <citation type="journal article" date="2017" name="Plant J.">
        <title>The pomegranate (Punica granatum L.) genome and the genomics of punicalagin biosynthesis.</title>
        <authorList>
            <person name="Qin G."/>
            <person name="Xu C."/>
            <person name="Ming R."/>
            <person name="Tang H."/>
            <person name="Guyot R."/>
            <person name="Kramer E.M."/>
            <person name="Hu Y."/>
            <person name="Yi X."/>
            <person name="Qi Y."/>
            <person name="Xu X."/>
            <person name="Gao Z."/>
            <person name="Pan H."/>
            <person name="Jian J."/>
            <person name="Tian Y."/>
            <person name="Yue Z."/>
            <person name="Xu Y."/>
        </authorList>
    </citation>
    <scope>NUCLEOTIDE SEQUENCE [LARGE SCALE GENOMIC DNA]</scope>
    <source>
        <strain evidence="6">cv. Dabenzi</strain>
    </source>
</reference>
<dbReference type="Gene3D" id="3.30.160.60">
    <property type="entry name" value="Classic Zinc Finger"/>
    <property type="match status" value="1"/>
</dbReference>
<dbReference type="GO" id="GO:0003700">
    <property type="term" value="F:DNA-binding transcription factor activity"/>
    <property type="evidence" value="ECO:0007669"/>
    <property type="project" value="TreeGrafter"/>
</dbReference>
<keyword evidence="1" id="KW-0479">Metal-binding</keyword>
<dbReference type="PANTHER" id="PTHR46353">
    <property type="entry name" value="ZINC FINGER PROTEIN 5"/>
    <property type="match status" value="1"/>
</dbReference>
<dbReference type="PROSITE" id="PS50157">
    <property type="entry name" value="ZINC_FINGER_C2H2_2"/>
    <property type="match status" value="1"/>
</dbReference>
<accession>A0A218XDS9</accession>
<keyword evidence="1" id="KW-0863">Zinc-finger</keyword>
<dbReference type="Pfam" id="PF13912">
    <property type="entry name" value="zf-C2H2_6"/>
    <property type="match status" value="1"/>
</dbReference>
<dbReference type="Proteomes" id="UP000197138">
    <property type="component" value="Unassembled WGS sequence"/>
</dbReference>
<feature type="region of interest" description="Disordered" evidence="2">
    <location>
        <begin position="139"/>
        <end position="176"/>
    </location>
</feature>
<dbReference type="EMBL" id="PGOL01001804">
    <property type="protein sequence ID" value="PKI54168.1"/>
    <property type="molecule type" value="Genomic_DNA"/>
</dbReference>
<evidence type="ECO:0000313" key="4">
    <source>
        <dbReference type="EMBL" id="OWM82641.1"/>
    </source>
</evidence>
<proteinExistence type="predicted"/>
<reference evidence="5 7" key="3">
    <citation type="submission" date="2017-11" db="EMBL/GenBank/DDBJ databases">
        <title>De-novo sequencing of pomegranate (Punica granatum L.) genome.</title>
        <authorList>
            <person name="Akparov Z."/>
            <person name="Amiraslanov A."/>
            <person name="Hajiyeva S."/>
            <person name="Abbasov M."/>
            <person name="Kaur K."/>
            <person name="Hamwieh A."/>
            <person name="Solovyev V."/>
            <person name="Salamov A."/>
            <person name="Braich B."/>
            <person name="Kosarev P."/>
            <person name="Mahmoud A."/>
            <person name="Hajiyev E."/>
            <person name="Babayeva S."/>
            <person name="Izzatullayeva V."/>
            <person name="Mammadov A."/>
            <person name="Mammadov A."/>
            <person name="Sharifova S."/>
            <person name="Ojaghi J."/>
            <person name="Eynullazada K."/>
            <person name="Bayramov B."/>
            <person name="Abdulazimova A."/>
            <person name="Shahmuradov I."/>
        </authorList>
    </citation>
    <scope>NUCLEOTIDE SEQUENCE [LARGE SCALE GENOMIC DNA]</scope>
    <source>
        <strain evidence="5">AG2017</strain>
        <strain evidence="7">cv. AG2017</strain>
        <tissue evidence="5">Leaf</tissue>
    </source>
</reference>
<dbReference type="EMBL" id="MTKT01002011">
    <property type="protein sequence ID" value="OWM82641.1"/>
    <property type="molecule type" value="Genomic_DNA"/>
</dbReference>
<sequence length="188" mass="20598">MVRPKAKPSKGLVLRPDIIAGGEWLSLEPPFAFVCSYCARAFPSTQALGGHQNAHRKEKKDKKKRLAKAKNALQGMSMISPQPLGMIYPSLPSSLALQNGPFLPVHFPQYPLNHHPAGFVLMQQGQPRNHKGKGIMIFQEGRKKRGPRGEAPRGQPHKNARSNGLARQSSSIGSSSGLINDLDLELRL</sequence>
<dbReference type="AlphaFoldDB" id="A0A218XDS9"/>
<evidence type="ECO:0000313" key="5">
    <source>
        <dbReference type="EMBL" id="PKI54168.1"/>
    </source>
</evidence>
<dbReference type="GO" id="GO:0010090">
    <property type="term" value="P:trichome morphogenesis"/>
    <property type="evidence" value="ECO:0007669"/>
    <property type="project" value="InterPro"/>
</dbReference>
<evidence type="ECO:0000256" key="1">
    <source>
        <dbReference type="PROSITE-ProRule" id="PRU00042"/>
    </source>
</evidence>
<dbReference type="STRING" id="22663.A0A218XDS9"/>
<feature type="domain" description="C2H2-type" evidence="3">
    <location>
        <begin position="33"/>
        <end position="60"/>
    </location>
</feature>
<gene>
    <name evidence="4" type="ORF">CDL15_Pgr002216</name>
    <name evidence="5" type="ORF">CRG98_025401</name>
</gene>
<evidence type="ECO:0000313" key="7">
    <source>
        <dbReference type="Proteomes" id="UP000233551"/>
    </source>
</evidence>
<dbReference type="InterPro" id="IPR013087">
    <property type="entry name" value="Znf_C2H2_type"/>
</dbReference>
<dbReference type="PANTHER" id="PTHR46353:SF9">
    <property type="entry name" value="ZINC FINGER PROTEIN GIS3"/>
    <property type="match status" value="1"/>
</dbReference>
<dbReference type="GO" id="GO:0009736">
    <property type="term" value="P:cytokinin-activated signaling pathway"/>
    <property type="evidence" value="ECO:0007669"/>
    <property type="project" value="TreeGrafter"/>
</dbReference>
<evidence type="ECO:0000259" key="3">
    <source>
        <dbReference type="PROSITE" id="PS50157"/>
    </source>
</evidence>
<reference evidence="4" key="2">
    <citation type="submission" date="2017-06" db="EMBL/GenBank/DDBJ databases">
        <title>The pomegranate genome and the genomics of punicalagin biosynthesis.</title>
        <authorList>
            <person name="Xu C."/>
        </authorList>
    </citation>
    <scope>NUCLEOTIDE SEQUENCE [LARGE SCALE GENOMIC DNA]</scope>
    <source>
        <tissue evidence="4">Fresh leaf</tissue>
    </source>
</reference>
<dbReference type="InterPro" id="IPR044299">
    <property type="entry name" value="GIS3/ZFP5/ZFP6"/>
</dbReference>
<keyword evidence="7" id="KW-1185">Reference proteome</keyword>